<dbReference type="InterPro" id="IPR050276">
    <property type="entry name" value="MshD_Acetyltransferase"/>
</dbReference>
<dbReference type="PANTHER" id="PTHR43617">
    <property type="entry name" value="L-AMINO ACID N-ACETYLTRANSFERASE"/>
    <property type="match status" value="1"/>
</dbReference>
<organism evidence="3 4">
    <name type="scientific">Halopenitus persicus</name>
    <dbReference type="NCBI Taxonomy" id="1048396"/>
    <lineage>
        <taxon>Archaea</taxon>
        <taxon>Methanobacteriati</taxon>
        <taxon>Methanobacteriota</taxon>
        <taxon>Stenosarchaea group</taxon>
        <taxon>Halobacteria</taxon>
        <taxon>Halobacteriales</taxon>
        <taxon>Haloferacaceae</taxon>
        <taxon>Halopenitus</taxon>
    </lineage>
</organism>
<keyword evidence="3" id="KW-0808">Transferase</keyword>
<dbReference type="SUPFAM" id="SSF55729">
    <property type="entry name" value="Acyl-CoA N-acyltransferases (Nat)"/>
    <property type="match status" value="1"/>
</dbReference>
<evidence type="ECO:0000313" key="4">
    <source>
        <dbReference type="Proteomes" id="UP000199079"/>
    </source>
</evidence>
<dbReference type="InterPro" id="IPR016181">
    <property type="entry name" value="Acyl_CoA_acyltransferase"/>
</dbReference>
<dbReference type="Proteomes" id="UP000199079">
    <property type="component" value="Unassembled WGS sequence"/>
</dbReference>
<feature type="domain" description="N-acetyltransferase" evidence="2">
    <location>
        <begin position="29"/>
        <end position="179"/>
    </location>
</feature>
<feature type="region of interest" description="Disordered" evidence="1">
    <location>
        <begin position="1"/>
        <end position="27"/>
    </location>
</feature>
<dbReference type="PROSITE" id="PS51186">
    <property type="entry name" value="GNAT"/>
    <property type="match status" value="1"/>
</dbReference>
<dbReference type="AlphaFoldDB" id="A0A1H3FWI3"/>
<dbReference type="Gene3D" id="3.40.630.30">
    <property type="match status" value="1"/>
</dbReference>
<dbReference type="Pfam" id="PF00583">
    <property type="entry name" value="Acetyltransf_1"/>
    <property type="match status" value="1"/>
</dbReference>
<reference evidence="4" key="1">
    <citation type="submission" date="2016-10" db="EMBL/GenBank/DDBJ databases">
        <authorList>
            <person name="Varghese N."/>
            <person name="Submissions S."/>
        </authorList>
    </citation>
    <scope>NUCLEOTIDE SEQUENCE [LARGE SCALE GENOMIC DNA]</scope>
    <source>
        <strain evidence="4">DC30,IBRC 10041,KCTC 4046</strain>
    </source>
</reference>
<name>A0A1H3FWI3_9EURY</name>
<evidence type="ECO:0000256" key="1">
    <source>
        <dbReference type="SAM" id="MobiDB-lite"/>
    </source>
</evidence>
<dbReference type="InterPro" id="IPR000182">
    <property type="entry name" value="GNAT_dom"/>
</dbReference>
<dbReference type="GeneID" id="43838783"/>
<dbReference type="PANTHER" id="PTHR43617:SF34">
    <property type="entry name" value="PUTATIVE-RELATED"/>
    <property type="match status" value="1"/>
</dbReference>
<evidence type="ECO:0000313" key="3">
    <source>
        <dbReference type="EMBL" id="SDX95157.1"/>
    </source>
</evidence>
<proteinExistence type="predicted"/>
<protein>
    <submittedName>
        <fullName evidence="3">Acetyltransferase (GNAT) family protein</fullName>
    </submittedName>
</protein>
<gene>
    <name evidence="3" type="ORF">SAMN05216564_102231</name>
</gene>
<dbReference type="EMBL" id="FNPC01000002">
    <property type="protein sequence ID" value="SDX95157.1"/>
    <property type="molecule type" value="Genomic_DNA"/>
</dbReference>
<dbReference type="RefSeq" id="WP_021075033.1">
    <property type="nucleotide sequence ID" value="NZ_FNPC01000002.1"/>
</dbReference>
<accession>A0A1H3FWI3</accession>
<dbReference type="GO" id="GO:0016747">
    <property type="term" value="F:acyltransferase activity, transferring groups other than amino-acyl groups"/>
    <property type="evidence" value="ECO:0007669"/>
    <property type="project" value="InterPro"/>
</dbReference>
<dbReference type="CDD" id="cd04301">
    <property type="entry name" value="NAT_SF"/>
    <property type="match status" value="1"/>
</dbReference>
<dbReference type="OrthoDB" id="51421at2157"/>
<keyword evidence="4" id="KW-1185">Reference proteome</keyword>
<sequence>MTPDRFPEEVADDYPEPPIAFTDREDREIEVRAYDGSERERDALAAMYEAFDSADRAQGIPPGHADEIRKWLSTILDADCYNVLAWHGDDVAGHATLVPAGDDADEYELAIFVLQKYQEAGIGTRLIEALLGYGQADGVEAVWLTVERWNHAAVSLYEKIGFETSDAESFEIGMSLRLNRPERTADADEADE</sequence>
<evidence type="ECO:0000259" key="2">
    <source>
        <dbReference type="PROSITE" id="PS51186"/>
    </source>
</evidence>